<dbReference type="InterPro" id="IPR029025">
    <property type="entry name" value="T3SS_substrate_exporter_C"/>
</dbReference>
<dbReference type="HOGENOM" id="CLU_041013_4_2_9"/>
<keyword evidence="1" id="KW-0966">Cell projection</keyword>
<dbReference type="eggNOG" id="COG2257">
    <property type="taxonomic scope" value="Bacteria"/>
</dbReference>
<reference evidence="2" key="1">
    <citation type="journal article" date="2016" name="Genome Announc.">
        <title>Complete genome sequence of Alkaliphilus metalliredigens strain QYMF, an alkaliphilic and metal-reducing bacterium isolated from borax-contaminated leachate ponds.</title>
        <authorList>
            <person name="Hwang C."/>
            <person name="Copeland A."/>
            <person name="Lucas S."/>
            <person name="Lapidus A."/>
            <person name="Barry K."/>
            <person name="Detter J.C."/>
            <person name="Glavina Del Rio T."/>
            <person name="Hammon N."/>
            <person name="Israni S."/>
            <person name="Dalin E."/>
            <person name="Tice H."/>
            <person name="Pitluck S."/>
            <person name="Chertkov O."/>
            <person name="Brettin T."/>
            <person name="Bruce D."/>
            <person name="Han C."/>
            <person name="Schmutz J."/>
            <person name="Larimer F."/>
            <person name="Land M.L."/>
            <person name="Hauser L."/>
            <person name="Kyrpides N."/>
            <person name="Mikhailova N."/>
            <person name="Ye Q."/>
            <person name="Zhou J."/>
            <person name="Richardson P."/>
            <person name="Fields M.W."/>
        </authorList>
    </citation>
    <scope>NUCLEOTIDE SEQUENCE [LARGE SCALE GENOMIC DNA]</scope>
    <source>
        <strain evidence="2">QYMF</strain>
    </source>
</reference>
<sequence length="96" mass="10896">MVKKIKGKQAIALQYDVERDHAPRITAAGQGMMAERILERAEENDVAIYHDERLVKELIEFKVGTEIPTELYEVVAQVLVFIENVDQKKGAQGKDK</sequence>
<dbReference type="EMBL" id="CP000724">
    <property type="protein sequence ID" value="ABR47019.1"/>
    <property type="molecule type" value="Genomic_DNA"/>
</dbReference>
<dbReference type="Proteomes" id="UP000001572">
    <property type="component" value="Chromosome"/>
</dbReference>
<name>A6TLF1_ALKMQ</name>
<dbReference type="Pfam" id="PF01312">
    <property type="entry name" value="Bac_export_2"/>
    <property type="match status" value="1"/>
</dbReference>
<keyword evidence="2" id="KW-1185">Reference proteome</keyword>
<evidence type="ECO:0000313" key="1">
    <source>
        <dbReference type="EMBL" id="ABR47019.1"/>
    </source>
</evidence>
<dbReference type="GO" id="GO:0005886">
    <property type="term" value="C:plasma membrane"/>
    <property type="evidence" value="ECO:0007669"/>
    <property type="project" value="TreeGrafter"/>
</dbReference>
<dbReference type="GO" id="GO:0009306">
    <property type="term" value="P:protein secretion"/>
    <property type="evidence" value="ECO:0007669"/>
    <property type="project" value="InterPro"/>
</dbReference>
<dbReference type="PANTHER" id="PTHR30531:SF12">
    <property type="entry name" value="FLAGELLAR BIOSYNTHETIC PROTEIN FLHB"/>
    <property type="match status" value="1"/>
</dbReference>
<dbReference type="InterPro" id="IPR006135">
    <property type="entry name" value="T3SS_substrate_exporter"/>
</dbReference>
<dbReference type="STRING" id="293826.Amet_0794"/>
<keyword evidence="1" id="KW-0969">Cilium</keyword>
<organism evidence="1 2">
    <name type="scientific">Alkaliphilus metalliredigens (strain QYMF)</name>
    <dbReference type="NCBI Taxonomy" id="293826"/>
    <lineage>
        <taxon>Bacteria</taxon>
        <taxon>Bacillati</taxon>
        <taxon>Bacillota</taxon>
        <taxon>Clostridia</taxon>
        <taxon>Peptostreptococcales</taxon>
        <taxon>Natronincolaceae</taxon>
        <taxon>Alkaliphilus</taxon>
    </lineage>
</organism>
<dbReference type="SUPFAM" id="SSF160544">
    <property type="entry name" value="EscU C-terminal domain-like"/>
    <property type="match status" value="1"/>
</dbReference>
<evidence type="ECO:0000313" key="2">
    <source>
        <dbReference type="Proteomes" id="UP000001572"/>
    </source>
</evidence>
<dbReference type="KEGG" id="amt:Amet_0794"/>
<dbReference type="Gene3D" id="3.40.1690.10">
    <property type="entry name" value="secretion proteins EscU"/>
    <property type="match status" value="1"/>
</dbReference>
<proteinExistence type="predicted"/>
<accession>A6TLF1</accession>
<gene>
    <name evidence="1" type="ordered locus">Amet_0794</name>
</gene>
<dbReference type="PANTHER" id="PTHR30531">
    <property type="entry name" value="FLAGELLAR BIOSYNTHETIC PROTEIN FLHB"/>
    <property type="match status" value="1"/>
</dbReference>
<dbReference type="RefSeq" id="WP_012062062.1">
    <property type="nucleotide sequence ID" value="NC_009633.1"/>
</dbReference>
<keyword evidence="1" id="KW-0282">Flagellum</keyword>
<dbReference type="OrthoDB" id="9810419at2"/>
<protein>
    <submittedName>
        <fullName evidence="1">Flagellar biosynthesis protein</fullName>
    </submittedName>
</protein>
<dbReference type="AlphaFoldDB" id="A6TLF1"/>